<accession>A0ABY8IXJ7</accession>
<dbReference type="Proteomes" id="UP001221597">
    <property type="component" value="Chromosome"/>
</dbReference>
<proteinExistence type="predicted"/>
<dbReference type="Pfam" id="PF09578">
    <property type="entry name" value="Spore_YabQ"/>
    <property type="match status" value="1"/>
</dbReference>
<dbReference type="RefSeq" id="WP_283076941.1">
    <property type="nucleotide sequence ID" value="NZ_CP121671.1"/>
</dbReference>
<keyword evidence="1" id="KW-1133">Transmembrane helix</keyword>
<feature type="transmembrane region" description="Helical" evidence="1">
    <location>
        <begin position="108"/>
        <end position="136"/>
    </location>
</feature>
<evidence type="ECO:0000313" key="2">
    <source>
        <dbReference type="EMBL" id="WFT74954.1"/>
    </source>
</evidence>
<reference evidence="2 3" key="1">
    <citation type="submission" date="2023-04" db="EMBL/GenBank/DDBJ databases">
        <title>Genome sequence of Halobacillus naozhouensis KACC 21980.</title>
        <authorList>
            <person name="Kim S."/>
            <person name="Heo J."/>
            <person name="Kwon S.-W."/>
        </authorList>
    </citation>
    <scope>NUCLEOTIDE SEQUENCE [LARGE SCALE GENOMIC DNA]</scope>
    <source>
        <strain evidence="2 3">KCTC 13234</strain>
    </source>
</reference>
<dbReference type="EMBL" id="CP121671">
    <property type="protein sequence ID" value="WFT74954.1"/>
    <property type="molecule type" value="Genomic_DNA"/>
</dbReference>
<dbReference type="InterPro" id="IPR019074">
    <property type="entry name" value="YabQ"/>
</dbReference>
<feature type="transmembrane region" description="Helical" evidence="1">
    <location>
        <begin position="142"/>
        <end position="162"/>
    </location>
</feature>
<keyword evidence="1" id="KW-0472">Membrane</keyword>
<organism evidence="2 3">
    <name type="scientific">Halobacillus naozhouensis</name>
    <dbReference type="NCBI Taxonomy" id="554880"/>
    <lineage>
        <taxon>Bacteria</taxon>
        <taxon>Bacillati</taxon>
        <taxon>Bacillota</taxon>
        <taxon>Bacilli</taxon>
        <taxon>Bacillales</taxon>
        <taxon>Bacillaceae</taxon>
        <taxon>Halobacillus</taxon>
    </lineage>
</organism>
<sequence>MTLTTQFMTMIVMISGGIYVGAAVDTFERLFFKRNKKSWLELVWQLAFWVAQAALLFFLLFLVNYGELRLYVFIAVICGYSAYRALFQTRYKKLLEYMIRFVTQLMTFFARLFNAVIIWPIRTIIMVIASLLIAVYKVIYKGIHLLFLVVLYPFLLVFRLIWKLLPKKLKKNLSKTAGFWVKIKNTINKWKERKRK</sequence>
<name>A0ABY8IXJ7_9BACI</name>
<keyword evidence="3" id="KW-1185">Reference proteome</keyword>
<evidence type="ECO:0000313" key="3">
    <source>
        <dbReference type="Proteomes" id="UP001221597"/>
    </source>
</evidence>
<gene>
    <name evidence="2" type="primary">yabQ</name>
    <name evidence="2" type="ORF">P9989_00530</name>
</gene>
<feature type="transmembrane region" description="Helical" evidence="1">
    <location>
        <begin position="6"/>
        <end position="27"/>
    </location>
</feature>
<evidence type="ECO:0000256" key="1">
    <source>
        <dbReference type="SAM" id="Phobius"/>
    </source>
</evidence>
<dbReference type="NCBIfam" id="TIGR02893">
    <property type="entry name" value="spore_yabQ"/>
    <property type="match status" value="1"/>
</dbReference>
<feature type="transmembrane region" description="Helical" evidence="1">
    <location>
        <begin position="39"/>
        <end position="62"/>
    </location>
</feature>
<keyword evidence="1" id="KW-0812">Transmembrane</keyword>
<protein>
    <submittedName>
        <fullName evidence="2">Spore cortex biosynthesis protein YabQ</fullName>
    </submittedName>
</protein>
<feature type="transmembrane region" description="Helical" evidence="1">
    <location>
        <begin position="68"/>
        <end position="87"/>
    </location>
</feature>